<sequence>MIRVLSWLIIGIAILAGSIVWYLNVQYSMAGLVSGITMGVGGAFLVAAFATALDLYDPTSRKV</sequence>
<organism evidence="3 4">
    <name type="scientific">Corynebacterium pseudodiphtheriticum</name>
    <dbReference type="NCBI Taxonomy" id="37637"/>
    <lineage>
        <taxon>Bacteria</taxon>
        <taxon>Bacillati</taxon>
        <taxon>Actinomycetota</taxon>
        <taxon>Actinomycetes</taxon>
        <taxon>Mycobacteriales</taxon>
        <taxon>Corynebacteriaceae</taxon>
        <taxon>Corynebacterium</taxon>
    </lineage>
</organism>
<accession>A0AAP4BQS7</accession>
<gene>
    <name evidence="2" type="ORF">QPX23_04165</name>
    <name evidence="3" type="ORF">QPX42_03590</name>
</gene>
<comment type="caution">
    <text evidence="3">The sequence shown here is derived from an EMBL/GenBank/DDBJ whole genome shotgun (WGS) entry which is preliminary data.</text>
</comment>
<dbReference type="Proteomes" id="UP001224412">
    <property type="component" value="Unassembled WGS sequence"/>
</dbReference>
<protein>
    <submittedName>
        <fullName evidence="3">Uncharacterized protein</fullName>
    </submittedName>
</protein>
<dbReference type="RefSeq" id="WP_021351859.1">
    <property type="nucleotide sequence ID" value="NZ_CP091087.1"/>
</dbReference>
<name>A0AAP4BQS7_9CORY</name>
<keyword evidence="5" id="KW-1185">Reference proteome</keyword>
<feature type="transmembrane region" description="Helical" evidence="1">
    <location>
        <begin position="5"/>
        <end position="23"/>
    </location>
</feature>
<dbReference type="Proteomes" id="UP001239759">
    <property type="component" value="Unassembled WGS sequence"/>
</dbReference>
<dbReference type="EMBL" id="JASNUQ010000005">
    <property type="protein sequence ID" value="MDK4289927.1"/>
    <property type="molecule type" value="Genomic_DNA"/>
</dbReference>
<evidence type="ECO:0000313" key="5">
    <source>
        <dbReference type="Proteomes" id="UP001239759"/>
    </source>
</evidence>
<keyword evidence="1" id="KW-1133">Transmembrane helix</keyword>
<dbReference type="AlphaFoldDB" id="A0AAP4BQS7"/>
<dbReference type="EMBL" id="JASNVH010000004">
    <property type="protein sequence ID" value="MDK4306635.1"/>
    <property type="molecule type" value="Genomic_DNA"/>
</dbReference>
<evidence type="ECO:0000256" key="1">
    <source>
        <dbReference type="SAM" id="Phobius"/>
    </source>
</evidence>
<dbReference type="GeneID" id="42781075"/>
<keyword evidence="1" id="KW-0812">Transmembrane</keyword>
<feature type="transmembrane region" description="Helical" evidence="1">
    <location>
        <begin position="29"/>
        <end position="53"/>
    </location>
</feature>
<proteinExistence type="predicted"/>
<evidence type="ECO:0000313" key="2">
    <source>
        <dbReference type="EMBL" id="MDK4289927.1"/>
    </source>
</evidence>
<keyword evidence="1" id="KW-0472">Membrane</keyword>
<evidence type="ECO:0000313" key="3">
    <source>
        <dbReference type="EMBL" id="MDK4306635.1"/>
    </source>
</evidence>
<evidence type="ECO:0000313" key="4">
    <source>
        <dbReference type="Proteomes" id="UP001224412"/>
    </source>
</evidence>
<reference evidence="3 5" key="1">
    <citation type="submission" date="2023-05" db="EMBL/GenBank/DDBJ databases">
        <title>Metabolic capabilities are highly conserved among human nasal-associated Corynebacterium species in pangenomic analyses.</title>
        <authorList>
            <person name="Tran T.H."/>
            <person name="Roberts A.Q."/>
            <person name="Escapa I.F."/>
            <person name="Gao W."/>
            <person name="Conlan S."/>
            <person name="Kong H."/>
            <person name="Segre J.A."/>
            <person name="Kelly M.S."/>
            <person name="Lemon K.P."/>
        </authorList>
    </citation>
    <scope>NUCLEOTIDE SEQUENCE</scope>
    <source>
        <strain evidence="3">KPL2773</strain>
        <strain evidence="2 5">KPL3772</strain>
    </source>
</reference>